<protein>
    <submittedName>
        <fullName evidence="3">Uncharacterized protein</fullName>
    </submittedName>
</protein>
<keyword evidence="2" id="KW-0732">Signal</keyword>
<accession>A0ABT2LIM4</accession>
<dbReference type="EMBL" id="JAOCZP010000001">
    <property type="protein sequence ID" value="MCT7374169.1"/>
    <property type="molecule type" value="Genomic_DNA"/>
</dbReference>
<gene>
    <name evidence="3" type="ORF">N5A92_03875</name>
</gene>
<feature type="region of interest" description="Disordered" evidence="1">
    <location>
        <begin position="84"/>
        <end position="106"/>
    </location>
</feature>
<evidence type="ECO:0000313" key="3">
    <source>
        <dbReference type="EMBL" id="MCT7374169.1"/>
    </source>
</evidence>
<feature type="chain" id="PRO_5045720984" evidence="2">
    <location>
        <begin position="22"/>
        <end position="106"/>
    </location>
</feature>
<evidence type="ECO:0000256" key="2">
    <source>
        <dbReference type="SAM" id="SignalP"/>
    </source>
</evidence>
<feature type="signal peptide" evidence="2">
    <location>
        <begin position="1"/>
        <end position="21"/>
    </location>
</feature>
<evidence type="ECO:0000313" key="4">
    <source>
        <dbReference type="Proteomes" id="UP001320831"/>
    </source>
</evidence>
<name>A0ABT2LIM4_9HYPH</name>
<dbReference type="RefSeq" id="WP_260900537.1">
    <property type="nucleotide sequence ID" value="NZ_JAOCZP010000001.1"/>
</dbReference>
<evidence type="ECO:0000256" key="1">
    <source>
        <dbReference type="SAM" id="MobiDB-lite"/>
    </source>
</evidence>
<organism evidence="3 4">
    <name type="scientific">Chelativorans salis</name>
    <dbReference type="NCBI Taxonomy" id="2978478"/>
    <lineage>
        <taxon>Bacteria</taxon>
        <taxon>Pseudomonadati</taxon>
        <taxon>Pseudomonadota</taxon>
        <taxon>Alphaproteobacteria</taxon>
        <taxon>Hyphomicrobiales</taxon>
        <taxon>Phyllobacteriaceae</taxon>
        <taxon>Chelativorans</taxon>
    </lineage>
</organism>
<dbReference type="Proteomes" id="UP001320831">
    <property type="component" value="Unassembled WGS sequence"/>
</dbReference>
<keyword evidence="4" id="KW-1185">Reference proteome</keyword>
<proteinExistence type="predicted"/>
<comment type="caution">
    <text evidence="3">The sequence shown here is derived from an EMBL/GenBank/DDBJ whole genome shotgun (WGS) entry which is preliminary data.</text>
</comment>
<sequence length="106" mass="11183">MYKTIILSSIFAVLSVGNAAAFDAAWGFGPSDENDQPIPRFQVGESVDRSAVTSGVTNTRESYGYATGAAMNLSEGTGRTVKFSAAQGFGPSDEDDLPAPRFQIAR</sequence>
<reference evidence="3 4" key="1">
    <citation type="submission" date="2022-09" db="EMBL/GenBank/DDBJ databases">
        <title>Chelativorans salina sp. nov., a novel slightly halophilic bacterium isolated from a saline lake sediment enrichment.</title>
        <authorList>
            <person name="Gao L."/>
            <person name="Fang B.-Z."/>
            <person name="Li W.-J."/>
        </authorList>
    </citation>
    <scope>NUCLEOTIDE SEQUENCE [LARGE SCALE GENOMIC DNA]</scope>
    <source>
        <strain evidence="3 4">EGI FJ00035</strain>
    </source>
</reference>